<gene>
    <name evidence="2" type="ORF">SAMN04488132_10732</name>
</gene>
<dbReference type="InterPro" id="IPR036188">
    <property type="entry name" value="FAD/NAD-bd_sf"/>
</dbReference>
<dbReference type="GO" id="GO:0005737">
    <property type="term" value="C:cytoplasm"/>
    <property type="evidence" value="ECO:0007669"/>
    <property type="project" value="TreeGrafter"/>
</dbReference>
<reference evidence="2 3" key="1">
    <citation type="submission" date="2017-02" db="EMBL/GenBank/DDBJ databases">
        <authorList>
            <person name="Peterson S.W."/>
        </authorList>
    </citation>
    <scope>NUCLEOTIDE SEQUENCE [LARGE SCALE GENOMIC DNA]</scope>
    <source>
        <strain evidence="2 3">DSM 22335</strain>
    </source>
</reference>
<dbReference type="Proteomes" id="UP000190888">
    <property type="component" value="Unassembled WGS sequence"/>
</dbReference>
<dbReference type="STRING" id="413434.SAMN04488132_10732"/>
<dbReference type="Gene3D" id="3.50.50.60">
    <property type="entry name" value="FAD/NAD(P)-binding domain"/>
    <property type="match status" value="2"/>
</dbReference>
<sequence length="351" mass="40430">MQVDYIVVGQGLCGTFLSYFLVQAGCSVLVIDESRPYSASKVASGVINPVTGRRIVRTWEIEKLMPFAVDTYRRLEKELEVSLIRQCNILDFHPTPQMQLAFAERIPVEKEYLRIPDNSDQWKEYFDYPFSIGEINPCWLIDLHQLLAGWRAKLSQQQSLLEERFSLEYCEITPEKITYKDISASGIFFCDGTEGFDNPYFSMLPYARNKGQAIIAHIPGLPRTNIFKQGISLVPWQEEHFWIGSTYEWNFKDLQPSPEFRQKAEQQLQHWLRLPYTIVDHIASERPANMERRPFAGLHPLMPSVGILNGMGTKGCSLAPYFAAELAQHLVHQAPLTPQVDVRRFTRILSR</sequence>
<dbReference type="AlphaFoldDB" id="A0A1T4PYY8"/>
<evidence type="ECO:0000313" key="2">
    <source>
        <dbReference type="EMBL" id="SJZ96471.1"/>
    </source>
</evidence>
<evidence type="ECO:0000259" key="1">
    <source>
        <dbReference type="Pfam" id="PF01266"/>
    </source>
</evidence>
<evidence type="ECO:0000313" key="3">
    <source>
        <dbReference type="Proteomes" id="UP000190888"/>
    </source>
</evidence>
<proteinExistence type="predicted"/>
<dbReference type="PANTHER" id="PTHR13847">
    <property type="entry name" value="SARCOSINE DEHYDROGENASE-RELATED"/>
    <property type="match status" value="1"/>
</dbReference>
<dbReference type="InterPro" id="IPR006076">
    <property type="entry name" value="FAD-dep_OxRdtase"/>
</dbReference>
<organism evidence="2 3">
    <name type="scientific">Sediminibacterium ginsengisoli</name>
    <dbReference type="NCBI Taxonomy" id="413434"/>
    <lineage>
        <taxon>Bacteria</taxon>
        <taxon>Pseudomonadati</taxon>
        <taxon>Bacteroidota</taxon>
        <taxon>Chitinophagia</taxon>
        <taxon>Chitinophagales</taxon>
        <taxon>Chitinophagaceae</taxon>
        <taxon>Sediminibacterium</taxon>
    </lineage>
</organism>
<dbReference type="OrthoDB" id="214253at2"/>
<dbReference type="Pfam" id="PF01266">
    <property type="entry name" value="DAO"/>
    <property type="match status" value="1"/>
</dbReference>
<keyword evidence="3" id="KW-1185">Reference proteome</keyword>
<dbReference type="EMBL" id="FUWH01000007">
    <property type="protein sequence ID" value="SJZ96471.1"/>
    <property type="molecule type" value="Genomic_DNA"/>
</dbReference>
<dbReference type="RefSeq" id="WP_078831813.1">
    <property type="nucleotide sequence ID" value="NZ_FUWH01000007.1"/>
</dbReference>
<dbReference type="Gene3D" id="3.30.9.10">
    <property type="entry name" value="D-Amino Acid Oxidase, subunit A, domain 2"/>
    <property type="match status" value="1"/>
</dbReference>
<feature type="domain" description="FAD dependent oxidoreductase" evidence="1">
    <location>
        <begin position="4"/>
        <end position="328"/>
    </location>
</feature>
<accession>A0A1T4PYY8</accession>
<name>A0A1T4PYY8_9BACT</name>
<protein>
    <submittedName>
        <fullName evidence="2">Glycine/D-amino acid oxidase</fullName>
    </submittedName>
</protein>
<dbReference type="SUPFAM" id="SSF51971">
    <property type="entry name" value="Nucleotide-binding domain"/>
    <property type="match status" value="1"/>
</dbReference>